<protein>
    <submittedName>
        <fullName evidence="2">Uncharacterized protein</fullName>
    </submittedName>
</protein>
<gene>
    <name evidence="2" type="ORF">B5P24_06810</name>
</gene>
<dbReference type="EMBL" id="MZMQ01000001">
    <property type="protein sequence ID" value="OQJ62725.1"/>
    <property type="molecule type" value="Genomic_DNA"/>
</dbReference>
<evidence type="ECO:0000313" key="3">
    <source>
        <dbReference type="Proteomes" id="UP000215316"/>
    </source>
</evidence>
<organism evidence="2 3">
    <name type="scientific">Clavibacter tessellarius</name>
    <dbReference type="NCBI Taxonomy" id="31965"/>
    <lineage>
        <taxon>Bacteria</taxon>
        <taxon>Bacillati</taxon>
        <taxon>Actinomycetota</taxon>
        <taxon>Actinomycetes</taxon>
        <taxon>Micrococcales</taxon>
        <taxon>Microbacteriaceae</taxon>
        <taxon>Clavibacter</taxon>
    </lineage>
</organism>
<dbReference type="Proteomes" id="UP000215316">
    <property type="component" value="Unassembled WGS sequence"/>
</dbReference>
<evidence type="ECO:0000256" key="1">
    <source>
        <dbReference type="SAM" id="Phobius"/>
    </source>
</evidence>
<keyword evidence="1" id="KW-0812">Transmembrane</keyword>
<accession>A0A225CG58</accession>
<keyword evidence="1" id="KW-0472">Membrane</keyword>
<reference evidence="2" key="1">
    <citation type="submission" date="2017-08" db="EMBL/GenBank/DDBJ databases">
        <title>Genomes of multiple Clavibacter strains from different subspecies.</title>
        <authorList>
            <person name="Yuan X.-K."/>
            <person name="Li X.-S."/>
            <person name="Nie J."/>
            <person name="De Boer S.H."/>
        </authorList>
    </citation>
    <scope>NUCLEOTIDE SEQUENCE [LARGE SCALE GENOMIC DNA]</scope>
    <source>
        <strain evidence="2">ATCC 33566</strain>
    </source>
</reference>
<keyword evidence="1" id="KW-1133">Transmembrane helix</keyword>
<sequence>MRERRGRGGRSAEAEAGALIGGRLVVVMVVLVDWWIGASSLLLPTLARLLLGVPAVRMTDARPRARRGRASGGAVVPLRCG</sequence>
<name>A0A225CG58_9MICO</name>
<proteinExistence type="predicted"/>
<comment type="caution">
    <text evidence="2">The sequence shown here is derived from an EMBL/GenBank/DDBJ whole genome shotgun (WGS) entry which is preliminary data.</text>
</comment>
<feature type="transmembrane region" description="Helical" evidence="1">
    <location>
        <begin position="12"/>
        <end position="35"/>
    </location>
</feature>
<evidence type="ECO:0000313" key="2">
    <source>
        <dbReference type="EMBL" id="OQJ62725.1"/>
    </source>
</evidence>
<dbReference type="AlphaFoldDB" id="A0A225CG58"/>
<keyword evidence="3" id="KW-1185">Reference proteome</keyword>